<evidence type="ECO:0008006" key="5">
    <source>
        <dbReference type="Google" id="ProtNLM"/>
    </source>
</evidence>
<protein>
    <recommendedName>
        <fullName evidence="5">PEP-CTERM sorting domain-containing protein</fullName>
    </recommendedName>
</protein>
<keyword evidence="1" id="KW-0472">Membrane</keyword>
<evidence type="ECO:0000313" key="4">
    <source>
        <dbReference type="Proteomes" id="UP000631300"/>
    </source>
</evidence>
<dbReference type="RefSeq" id="WP_189406479.1">
    <property type="nucleotide sequence ID" value="NZ_BMXP01000005.1"/>
</dbReference>
<gene>
    <name evidence="3" type="ORF">GCM10007391_22270</name>
</gene>
<organism evidence="3 4">
    <name type="scientific">Alteromonas halophila</name>
    <dbReference type="NCBI Taxonomy" id="516698"/>
    <lineage>
        <taxon>Bacteria</taxon>
        <taxon>Pseudomonadati</taxon>
        <taxon>Pseudomonadota</taxon>
        <taxon>Gammaproteobacteria</taxon>
        <taxon>Alteromonadales</taxon>
        <taxon>Alteromonadaceae</taxon>
        <taxon>Alteromonas/Salinimonas group</taxon>
        <taxon>Alteromonas</taxon>
    </lineage>
</organism>
<keyword evidence="2" id="KW-0732">Signal</keyword>
<name>A0A918JLG8_9ALTE</name>
<evidence type="ECO:0000256" key="1">
    <source>
        <dbReference type="SAM" id="Phobius"/>
    </source>
</evidence>
<evidence type="ECO:0000256" key="2">
    <source>
        <dbReference type="SAM" id="SignalP"/>
    </source>
</evidence>
<accession>A0A918JLG8</accession>
<evidence type="ECO:0000313" key="3">
    <source>
        <dbReference type="EMBL" id="GGW88061.1"/>
    </source>
</evidence>
<feature type="signal peptide" evidence="2">
    <location>
        <begin position="1"/>
        <end position="27"/>
    </location>
</feature>
<feature type="chain" id="PRO_5036880431" description="PEP-CTERM sorting domain-containing protein" evidence="2">
    <location>
        <begin position="28"/>
        <end position="272"/>
    </location>
</feature>
<keyword evidence="1" id="KW-0812">Transmembrane</keyword>
<dbReference type="EMBL" id="BMXP01000005">
    <property type="protein sequence ID" value="GGW88061.1"/>
    <property type="molecule type" value="Genomic_DNA"/>
</dbReference>
<dbReference type="Proteomes" id="UP000631300">
    <property type="component" value="Unassembled WGS sequence"/>
</dbReference>
<reference evidence="3" key="2">
    <citation type="submission" date="2020-09" db="EMBL/GenBank/DDBJ databases">
        <authorList>
            <person name="Sun Q."/>
            <person name="Kim S."/>
        </authorList>
    </citation>
    <scope>NUCLEOTIDE SEQUENCE</scope>
    <source>
        <strain evidence="3">KCTC 22164</strain>
    </source>
</reference>
<sequence>MRKLQKNKLLIVSVVAGALGLASPAQAGLMTFKFSIGGFSNGGSVTGSFTGEDLNGDGYLSSFPFKQDVDFLNNSFSAGQNEITKASATFNGMFDGGASYGTVTNFTISHDLTDLTDFAFGVPSFLIDMFFTLNYNLNSPGTIGDDPFEGILLAPFDGSGVFGAGNFLPTTDLNFIFDSINDLPGGSTLTSSLINNNSNGAPCVNGATCGTVHTVAPDANGVPFVAGYDLTNALVQVTRVPTPGSLSLFGIGIIALLTIRRKAGVRRKVQLV</sequence>
<reference evidence="3" key="1">
    <citation type="journal article" date="2014" name="Int. J. Syst. Evol. Microbiol.">
        <title>Complete genome sequence of Corynebacterium casei LMG S-19264T (=DSM 44701T), isolated from a smear-ripened cheese.</title>
        <authorList>
            <consortium name="US DOE Joint Genome Institute (JGI-PGF)"/>
            <person name="Walter F."/>
            <person name="Albersmeier A."/>
            <person name="Kalinowski J."/>
            <person name="Ruckert C."/>
        </authorList>
    </citation>
    <scope>NUCLEOTIDE SEQUENCE</scope>
    <source>
        <strain evidence="3">KCTC 22164</strain>
    </source>
</reference>
<feature type="transmembrane region" description="Helical" evidence="1">
    <location>
        <begin position="240"/>
        <end position="259"/>
    </location>
</feature>
<dbReference type="AlphaFoldDB" id="A0A918JLG8"/>
<keyword evidence="1" id="KW-1133">Transmembrane helix</keyword>
<keyword evidence="4" id="KW-1185">Reference proteome</keyword>
<comment type="caution">
    <text evidence="3">The sequence shown here is derived from an EMBL/GenBank/DDBJ whole genome shotgun (WGS) entry which is preliminary data.</text>
</comment>
<proteinExistence type="predicted"/>